<comment type="similarity">
    <text evidence="2">Belongs to the bacterial solute-binding protein 5 family.</text>
</comment>
<comment type="subcellular location">
    <subcellularLocation>
        <location evidence="1">Periplasm</location>
    </subcellularLocation>
</comment>
<dbReference type="SUPFAM" id="SSF53850">
    <property type="entry name" value="Periplasmic binding protein-like II"/>
    <property type="match status" value="1"/>
</dbReference>
<proteinExistence type="inferred from homology"/>
<dbReference type="EMBL" id="JBHRTB010000010">
    <property type="protein sequence ID" value="MFC3143055.1"/>
    <property type="molecule type" value="Genomic_DNA"/>
</dbReference>
<comment type="caution">
    <text evidence="5">The sequence shown here is derived from an EMBL/GenBank/DDBJ whole genome shotgun (WGS) entry which is preliminary data.</text>
</comment>
<dbReference type="PANTHER" id="PTHR30290:SF62">
    <property type="entry name" value="OLIGOPEPTIDE ABC TRANSPORTER, PERIPLASMIC OLIGOPEPTIDE-BINDING PROTEIN"/>
    <property type="match status" value="1"/>
</dbReference>
<reference evidence="6" key="1">
    <citation type="journal article" date="2019" name="Int. J. Syst. Evol. Microbiol.">
        <title>The Global Catalogue of Microorganisms (GCM) 10K type strain sequencing project: providing services to taxonomists for standard genome sequencing and annotation.</title>
        <authorList>
            <consortium name="The Broad Institute Genomics Platform"/>
            <consortium name="The Broad Institute Genome Sequencing Center for Infectious Disease"/>
            <person name="Wu L."/>
            <person name="Ma J."/>
        </authorList>
    </citation>
    <scope>NUCLEOTIDE SEQUENCE [LARGE SCALE GENOMIC DNA]</scope>
    <source>
        <strain evidence="6">KCTC 52366</strain>
    </source>
</reference>
<evidence type="ECO:0000256" key="2">
    <source>
        <dbReference type="ARBA" id="ARBA00005695"/>
    </source>
</evidence>
<gene>
    <name evidence="5" type="ORF">ACFOGP_10065</name>
</gene>
<dbReference type="PROSITE" id="PS01040">
    <property type="entry name" value="SBP_BACTERIAL_5"/>
    <property type="match status" value="1"/>
</dbReference>
<dbReference type="Proteomes" id="UP001595632">
    <property type="component" value="Unassembled WGS sequence"/>
</dbReference>
<feature type="signal peptide" evidence="3">
    <location>
        <begin position="1"/>
        <end position="27"/>
    </location>
</feature>
<evidence type="ECO:0000256" key="1">
    <source>
        <dbReference type="ARBA" id="ARBA00004418"/>
    </source>
</evidence>
<sequence>MLDFGRRVRALPLGLAGLLAVTAGAWAQDYHQAPMLDAMVESGDLPPVEERLPANPYVEDMIDSVGTYGGTLRTTILANGDHYNLTRTTANELLVRWDPTWSEVVPSLAEEFTVSDDATTYTFTLREGLKWSDGAPFTVEDIMFWYEDVFMNEQLNPSKSPTFTVGGEPVVVTQTGERTVEFKFASPYGLFLQQLAYGQGHHPVIYPKHYLSQFHEKYNADGLPALIEADATAGDWVALFNSKVSLSFQPQFWQNLDLPTMNPWVLTVPYADQERVVAERNPFYWKVDPDGNQLPYIDGITWAKIDDPQLMALRMTSGDFDFAFRHINNSTFRSVLYDGQDSGNYRFVDVMDLPANDAVVLLNLNVEDDTKREIFQNKDFRIALSHAINRQEIIDLIYVGQGAPAQVAIQPDHELFNETLASQYTEYDTAKANEILDGIMPEKNGEGIRLMPNGEPMVINFMVADVFGLSYPDVMQMVQQYARDIGVDIQIRTTDRARLNTMWYANEHEAYMWNCVGGLSEAYSDVRCYMPFLKADIFFASKWADWYSDRSTGEEPPEAVKELMAAYDDVNAAATDADRLAEMQEFLSLSAEQFLTIGISRPMPKYMMVSKDLRNVVDGIPITGNLWHPAPTLTQWWFDR</sequence>
<dbReference type="InterPro" id="IPR023765">
    <property type="entry name" value="SBP_5_CS"/>
</dbReference>
<evidence type="ECO:0000259" key="4">
    <source>
        <dbReference type="Pfam" id="PF00496"/>
    </source>
</evidence>
<dbReference type="InterPro" id="IPR000914">
    <property type="entry name" value="SBP_5_dom"/>
</dbReference>
<evidence type="ECO:0000256" key="3">
    <source>
        <dbReference type="SAM" id="SignalP"/>
    </source>
</evidence>
<keyword evidence="6" id="KW-1185">Reference proteome</keyword>
<dbReference type="Gene3D" id="3.10.105.10">
    <property type="entry name" value="Dipeptide-binding Protein, Domain 3"/>
    <property type="match status" value="1"/>
</dbReference>
<accession>A0ABV7GNL7</accession>
<dbReference type="Gene3D" id="3.40.190.10">
    <property type="entry name" value="Periplasmic binding protein-like II"/>
    <property type="match status" value="1"/>
</dbReference>
<evidence type="ECO:0000313" key="6">
    <source>
        <dbReference type="Proteomes" id="UP001595632"/>
    </source>
</evidence>
<feature type="chain" id="PRO_5047538711" evidence="3">
    <location>
        <begin position="28"/>
        <end position="640"/>
    </location>
</feature>
<keyword evidence="3" id="KW-0732">Signal</keyword>
<organism evidence="5 6">
    <name type="scientific">Psychromarinibacter halotolerans</name>
    <dbReference type="NCBI Taxonomy" id="1775175"/>
    <lineage>
        <taxon>Bacteria</taxon>
        <taxon>Pseudomonadati</taxon>
        <taxon>Pseudomonadota</taxon>
        <taxon>Alphaproteobacteria</taxon>
        <taxon>Rhodobacterales</taxon>
        <taxon>Paracoccaceae</taxon>
        <taxon>Psychromarinibacter</taxon>
    </lineage>
</organism>
<evidence type="ECO:0000313" key="5">
    <source>
        <dbReference type="EMBL" id="MFC3143055.1"/>
    </source>
</evidence>
<dbReference type="Pfam" id="PF00496">
    <property type="entry name" value="SBP_bac_5"/>
    <property type="match status" value="1"/>
</dbReference>
<dbReference type="InterPro" id="IPR039424">
    <property type="entry name" value="SBP_5"/>
</dbReference>
<dbReference type="RefSeq" id="WP_275633034.1">
    <property type="nucleotide sequence ID" value="NZ_JARGYD010000004.1"/>
</dbReference>
<name>A0ABV7GNL7_9RHOB</name>
<dbReference type="PANTHER" id="PTHR30290">
    <property type="entry name" value="PERIPLASMIC BINDING COMPONENT OF ABC TRANSPORTER"/>
    <property type="match status" value="1"/>
</dbReference>
<feature type="domain" description="Solute-binding protein family 5" evidence="4">
    <location>
        <begin position="103"/>
        <end position="524"/>
    </location>
</feature>
<protein>
    <submittedName>
        <fullName evidence="5">ABC transporter substrate-binding protein</fullName>
    </submittedName>
</protein>
<dbReference type="CDD" id="cd08500">
    <property type="entry name" value="PBP2_NikA_DppA_OppA_like_4"/>
    <property type="match status" value="1"/>
</dbReference>